<dbReference type="AlphaFoldDB" id="A0AAW8XWW5"/>
<organism evidence="1 2">
    <name type="scientific">Klebsiella quasipneumoniae subsp. quasipneumoniae</name>
    <dbReference type="NCBI Taxonomy" id="1667327"/>
    <lineage>
        <taxon>Bacteria</taxon>
        <taxon>Pseudomonadati</taxon>
        <taxon>Pseudomonadota</taxon>
        <taxon>Gammaproteobacteria</taxon>
        <taxon>Enterobacterales</taxon>
        <taxon>Enterobacteriaceae</taxon>
        <taxon>Klebsiella/Raoultella group</taxon>
        <taxon>Klebsiella</taxon>
        <taxon>Klebsiella pneumoniae complex</taxon>
    </lineage>
</organism>
<accession>A0AAW8XWW5</accession>
<evidence type="ECO:0000313" key="1">
    <source>
        <dbReference type="EMBL" id="MDV0844967.1"/>
    </source>
</evidence>
<proteinExistence type="predicted"/>
<sequence length="115" mass="13014">MRMITGKTLIAAERQRQIEVEGWTQSHDDMHGADNLEMAALCYRDANNADSELPAQWPWVREYWKPKGRQRNLERAGALYQAAADAAARVGDYKKRDNLLGHVESCTILLDSIIG</sequence>
<protein>
    <recommendedName>
        <fullName evidence="3">ANR family transcriptional regulator</fullName>
    </recommendedName>
</protein>
<evidence type="ECO:0008006" key="3">
    <source>
        <dbReference type="Google" id="ProtNLM"/>
    </source>
</evidence>
<reference evidence="1" key="1">
    <citation type="submission" date="2023-10" db="EMBL/GenBank/DDBJ databases">
        <title>Surveillance and assessment of the effects of hospital wastewater treatment on clearance of pathogenic bacterial and antimicrobial resistance genes.</title>
        <authorList>
            <person name="Wu Y."/>
        </authorList>
    </citation>
    <scope>NUCLEOTIDE SEQUENCE</scope>
    <source>
        <strain evidence="1">23-M-SRM-33-1</strain>
    </source>
</reference>
<dbReference type="RefSeq" id="WP_316941437.1">
    <property type="nucleotide sequence ID" value="NZ_JAWHZD010000036.1"/>
</dbReference>
<dbReference type="EMBL" id="JAWHZD010000036">
    <property type="protein sequence ID" value="MDV0844967.1"/>
    <property type="molecule type" value="Genomic_DNA"/>
</dbReference>
<evidence type="ECO:0000313" key="2">
    <source>
        <dbReference type="Proteomes" id="UP001284547"/>
    </source>
</evidence>
<name>A0AAW8XWW5_9ENTR</name>
<comment type="caution">
    <text evidence="1">The sequence shown here is derived from an EMBL/GenBank/DDBJ whole genome shotgun (WGS) entry which is preliminary data.</text>
</comment>
<dbReference type="Proteomes" id="UP001284547">
    <property type="component" value="Unassembled WGS sequence"/>
</dbReference>
<gene>
    <name evidence="1" type="ORF">RZP41_27550</name>
</gene>